<accession>A0A2K2CTT1</accession>
<sequence>MRLPDPPIGERNIVGSSHGWLVTADGRSELLLLNPVTGEQVALPPVATVEQVNPVFNQAGELERETEEPHDHAVDELRDALYLKVVLSCDPSQGDCIAMMIHNPYRQLSFARVGDNKWALGHLLGAFYAMSLLGGIHRYTIEGSCATLDVIFKDTSPFIAHNTYISRTSSGEVLQIWRLTSCSRGELHDLETTGIEIYKVDFDKQEIVDMHTLGDDALFMGHNYTCCISTKDYPMLLPNHVYFTDDEEYWLYDGKDKRRDVGIYCLEDKHANDVVSPQHWLNWPIPVWITPCFTKIHR</sequence>
<feature type="domain" description="KIB1-4 beta-propeller" evidence="1">
    <location>
        <begin position="2"/>
        <end position="264"/>
    </location>
</feature>
<reference evidence="3" key="3">
    <citation type="submission" date="2018-08" db="UniProtKB">
        <authorList>
            <consortium name="EnsemblPlants"/>
        </authorList>
    </citation>
    <scope>IDENTIFICATION</scope>
    <source>
        <strain evidence="3">cv. Bd21</strain>
    </source>
</reference>
<keyword evidence="4" id="KW-1185">Reference proteome</keyword>
<dbReference type="ExpressionAtlas" id="A0A2K2CTT1">
    <property type="expression patterns" value="baseline"/>
</dbReference>
<dbReference type="EMBL" id="CM000883">
    <property type="protein sequence ID" value="PNT65442.1"/>
    <property type="molecule type" value="Genomic_DNA"/>
</dbReference>
<dbReference type="Pfam" id="PF03478">
    <property type="entry name" value="Beta-prop_KIB1-4"/>
    <property type="match status" value="1"/>
</dbReference>
<dbReference type="OrthoDB" id="722989at2759"/>
<name>A0A2K2CTT1_BRADI</name>
<evidence type="ECO:0000313" key="3">
    <source>
        <dbReference type="EnsemblPlants" id="PNT65442"/>
    </source>
</evidence>
<proteinExistence type="predicted"/>
<dbReference type="EnsemblPlants" id="PNT65442">
    <property type="protein sequence ID" value="PNT65442"/>
    <property type="gene ID" value="BRADI_4g42496v3"/>
</dbReference>
<organism evidence="2">
    <name type="scientific">Brachypodium distachyon</name>
    <name type="common">Purple false brome</name>
    <name type="synonym">Trachynia distachya</name>
    <dbReference type="NCBI Taxonomy" id="15368"/>
    <lineage>
        <taxon>Eukaryota</taxon>
        <taxon>Viridiplantae</taxon>
        <taxon>Streptophyta</taxon>
        <taxon>Embryophyta</taxon>
        <taxon>Tracheophyta</taxon>
        <taxon>Spermatophyta</taxon>
        <taxon>Magnoliopsida</taxon>
        <taxon>Liliopsida</taxon>
        <taxon>Poales</taxon>
        <taxon>Poaceae</taxon>
        <taxon>BOP clade</taxon>
        <taxon>Pooideae</taxon>
        <taxon>Stipodae</taxon>
        <taxon>Brachypodieae</taxon>
        <taxon>Brachypodium</taxon>
    </lineage>
</organism>
<reference evidence="2" key="2">
    <citation type="submission" date="2017-06" db="EMBL/GenBank/DDBJ databases">
        <title>WGS assembly of Brachypodium distachyon.</title>
        <authorList>
            <consortium name="The International Brachypodium Initiative"/>
            <person name="Lucas S."/>
            <person name="Harmon-Smith M."/>
            <person name="Lail K."/>
            <person name="Tice H."/>
            <person name="Grimwood J."/>
            <person name="Bruce D."/>
            <person name="Barry K."/>
            <person name="Shu S."/>
            <person name="Lindquist E."/>
            <person name="Wang M."/>
            <person name="Pitluck S."/>
            <person name="Vogel J.P."/>
            <person name="Garvin D.F."/>
            <person name="Mockler T.C."/>
            <person name="Schmutz J."/>
            <person name="Rokhsar D."/>
            <person name="Bevan M.W."/>
        </authorList>
    </citation>
    <scope>NUCLEOTIDE SEQUENCE</scope>
    <source>
        <strain evidence="2">Bd21</strain>
    </source>
</reference>
<dbReference type="PANTHER" id="PTHR44586">
    <property type="entry name" value="F-BOX DOMAIN CONTAINING PROTEIN, EXPRESSED"/>
    <property type="match status" value="1"/>
</dbReference>
<evidence type="ECO:0000259" key="1">
    <source>
        <dbReference type="Pfam" id="PF03478"/>
    </source>
</evidence>
<dbReference type="PANTHER" id="PTHR44586:SF10">
    <property type="entry name" value="DUF295 DOMAIN-CONTAINING PROTEIN"/>
    <property type="match status" value="1"/>
</dbReference>
<evidence type="ECO:0000313" key="4">
    <source>
        <dbReference type="Proteomes" id="UP000008810"/>
    </source>
</evidence>
<dbReference type="InParanoid" id="A0A2K2CTT1"/>
<reference evidence="2 3" key="1">
    <citation type="journal article" date="2010" name="Nature">
        <title>Genome sequencing and analysis of the model grass Brachypodium distachyon.</title>
        <authorList>
            <consortium name="International Brachypodium Initiative"/>
        </authorList>
    </citation>
    <scope>NUCLEOTIDE SEQUENCE [LARGE SCALE GENOMIC DNA]</scope>
    <source>
        <strain evidence="2 3">Bd21</strain>
    </source>
</reference>
<evidence type="ECO:0000313" key="2">
    <source>
        <dbReference type="EMBL" id="PNT65442.1"/>
    </source>
</evidence>
<dbReference type="Proteomes" id="UP000008810">
    <property type="component" value="Chromosome 4"/>
</dbReference>
<gene>
    <name evidence="2" type="ORF">BRADI_4g42496v3</name>
</gene>
<dbReference type="InterPro" id="IPR005174">
    <property type="entry name" value="KIB1-4_b-propeller"/>
</dbReference>
<dbReference type="AlphaFoldDB" id="A0A2K2CTT1"/>
<dbReference type="Gramene" id="PNT65442">
    <property type="protein sequence ID" value="PNT65442"/>
    <property type="gene ID" value="BRADI_4g42496v3"/>
</dbReference>
<protein>
    <recommendedName>
        <fullName evidence="1">KIB1-4 beta-propeller domain-containing protein</fullName>
    </recommendedName>
</protein>
<dbReference type="STRING" id="15368.A0A2K2CTT1"/>